<protein>
    <submittedName>
        <fullName evidence="1">Uncharacterized protein</fullName>
    </submittedName>
</protein>
<evidence type="ECO:0000313" key="2">
    <source>
        <dbReference type="Proteomes" id="UP000053989"/>
    </source>
</evidence>
<dbReference type="EMBL" id="KN822062">
    <property type="protein sequence ID" value="KIM60390.1"/>
    <property type="molecule type" value="Genomic_DNA"/>
</dbReference>
<feature type="non-terminal residue" evidence="1">
    <location>
        <position position="1"/>
    </location>
</feature>
<accession>A0A0C3DI57</accession>
<proteinExistence type="predicted"/>
<dbReference type="InParanoid" id="A0A0C3DI57"/>
<dbReference type="HOGENOM" id="CLU_158360_0_0_1"/>
<gene>
    <name evidence="1" type="ORF">SCLCIDRAFT_40870</name>
</gene>
<sequence>GLFMHDCILDTFAFFLELVLNVPADVQSRKHPRTALALATVAVERAFKNWSTGHYALPEEKSLQKFTSTLWSYATNEVLESVDKLSARRWAKILEAANEYIGAHKPAPSKDVVCAQKGMVSGRATCFEPDTD</sequence>
<keyword evidence="2" id="KW-1185">Reference proteome</keyword>
<evidence type="ECO:0000313" key="1">
    <source>
        <dbReference type="EMBL" id="KIM60390.1"/>
    </source>
</evidence>
<feature type="non-terminal residue" evidence="1">
    <location>
        <position position="132"/>
    </location>
</feature>
<dbReference type="OrthoDB" id="2678283at2759"/>
<dbReference type="Proteomes" id="UP000053989">
    <property type="component" value="Unassembled WGS sequence"/>
</dbReference>
<organism evidence="1 2">
    <name type="scientific">Scleroderma citrinum Foug A</name>
    <dbReference type="NCBI Taxonomy" id="1036808"/>
    <lineage>
        <taxon>Eukaryota</taxon>
        <taxon>Fungi</taxon>
        <taxon>Dikarya</taxon>
        <taxon>Basidiomycota</taxon>
        <taxon>Agaricomycotina</taxon>
        <taxon>Agaricomycetes</taxon>
        <taxon>Agaricomycetidae</taxon>
        <taxon>Boletales</taxon>
        <taxon>Sclerodermatineae</taxon>
        <taxon>Sclerodermataceae</taxon>
        <taxon>Scleroderma</taxon>
    </lineage>
</organism>
<reference evidence="1 2" key="1">
    <citation type="submission" date="2014-04" db="EMBL/GenBank/DDBJ databases">
        <authorList>
            <consortium name="DOE Joint Genome Institute"/>
            <person name="Kuo A."/>
            <person name="Kohler A."/>
            <person name="Nagy L.G."/>
            <person name="Floudas D."/>
            <person name="Copeland A."/>
            <person name="Barry K.W."/>
            <person name="Cichocki N."/>
            <person name="Veneault-Fourrey C."/>
            <person name="LaButti K."/>
            <person name="Lindquist E.A."/>
            <person name="Lipzen A."/>
            <person name="Lundell T."/>
            <person name="Morin E."/>
            <person name="Murat C."/>
            <person name="Sun H."/>
            <person name="Tunlid A."/>
            <person name="Henrissat B."/>
            <person name="Grigoriev I.V."/>
            <person name="Hibbett D.S."/>
            <person name="Martin F."/>
            <person name="Nordberg H.P."/>
            <person name="Cantor M.N."/>
            <person name="Hua S.X."/>
        </authorList>
    </citation>
    <scope>NUCLEOTIDE SEQUENCE [LARGE SCALE GENOMIC DNA]</scope>
    <source>
        <strain evidence="1 2">Foug A</strain>
    </source>
</reference>
<reference evidence="2" key="2">
    <citation type="submission" date="2015-01" db="EMBL/GenBank/DDBJ databases">
        <title>Evolutionary Origins and Diversification of the Mycorrhizal Mutualists.</title>
        <authorList>
            <consortium name="DOE Joint Genome Institute"/>
            <consortium name="Mycorrhizal Genomics Consortium"/>
            <person name="Kohler A."/>
            <person name="Kuo A."/>
            <person name="Nagy L.G."/>
            <person name="Floudas D."/>
            <person name="Copeland A."/>
            <person name="Barry K.W."/>
            <person name="Cichocki N."/>
            <person name="Veneault-Fourrey C."/>
            <person name="LaButti K."/>
            <person name="Lindquist E.A."/>
            <person name="Lipzen A."/>
            <person name="Lundell T."/>
            <person name="Morin E."/>
            <person name="Murat C."/>
            <person name="Riley R."/>
            <person name="Ohm R."/>
            <person name="Sun H."/>
            <person name="Tunlid A."/>
            <person name="Henrissat B."/>
            <person name="Grigoriev I.V."/>
            <person name="Hibbett D.S."/>
            <person name="Martin F."/>
        </authorList>
    </citation>
    <scope>NUCLEOTIDE SEQUENCE [LARGE SCALE GENOMIC DNA]</scope>
    <source>
        <strain evidence="2">Foug A</strain>
    </source>
</reference>
<name>A0A0C3DI57_9AGAM</name>
<dbReference type="AlphaFoldDB" id="A0A0C3DI57"/>